<accession>A0A6J8A142</accession>
<keyword evidence="1" id="KW-0862">Zinc</keyword>
<protein>
    <recommendedName>
        <fullName evidence="2">B box-type domain-containing protein</fullName>
    </recommendedName>
</protein>
<sequence>MIAMELLYDPYKIHLRIEKTQQNGKLFCVVYCSAKAKPFDNIAEFIIDDISKENIAIVGNKCINKEKKQCSYDYCTCSPDLNAFTVNFTLASLNVGQVFACQMRFFDKETEDIIKIYNSRRFNGTELSGLYKECETCPSMAIWGFCYSCALFFCTMCSDFHVVVNHEHIILKIEESGIGHGKTIKCEMCYNLKSNRVCTKCSKLLCKNCNCIHSNVPTNVKLLKQNVTKTYKCHGKTGIMNKSDVKATISSHCSYSLTENCPKIGGISFFHRNKIVAVDSKNESIIILGNEKGNDPLEHPIRHEPNGMVKMSFSEVAISCSYKRQIEIFDFSTHEFKLMHTIDMQLIGQPFNISYNEEHFVVEIGDFDNGFIVVIDRNAKEIARIKDLDGITNCTGHSIKLALDMKSKHIFLAAAMKMTVSSVDFEGNILWLIAIPSPSDLIFVPQLMSYGRNILLASEKTNTVLFVNASDGCFEDFISFSGPRYIAFDSIENLLAVYNKSGSITIYELGKTSTEIKTRDFSI</sequence>
<dbReference type="InterPro" id="IPR000315">
    <property type="entry name" value="Znf_B-box"/>
</dbReference>
<keyword evidence="4" id="KW-1185">Reference proteome</keyword>
<evidence type="ECO:0000256" key="1">
    <source>
        <dbReference type="PROSITE-ProRule" id="PRU00024"/>
    </source>
</evidence>
<name>A0A6J8A142_MYTCO</name>
<evidence type="ECO:0000313" key="4">
    <source>
        <dbReference type="Proteomes" id="UP000507470"/>
    </source>
</evidence>
<dbReference type="GO" id="GO:0008270">
    <property type="term" value="F:zinc ion binding"/>
    <property type="evidence" value="ECO:0007669"/>
    <property type="project" value="UniProtKB-KW"/>
</dbReference>
<keyword evidence="1" id="KW-0863">Zinc-finger</keyword>
<dbReference type="EMBL" id="CACVKT020000461">
    <property type="protein sequence ID" value="CAC5359262.1"/>
    <property type="molecule type" value="Genomic_DNA"/>
</dbReference>
<dbReference type="SUPFAM" id="SSF50969">
    <property type="entry name" value="YVTN repeat-like/Quinoprotein amine dehydrogenase"/>
    <property type="match status" value="1"/>
</dbReference>
<feature type="domain" description="B box-type" evidence="2">
    <location>
        <begin position="134"/>
        <end position="171"/>
    </location>
</feature>
<gene>
    <name evidence="3" type="ORF">MCOR_2188</name>
</gene>
<dbReference type="AlphaFoldDB" id="A0A6J8A142"/>
<keyword evidence="1" id="KW-0479">Metal-binding</keyword>
<dbReference type="PROSITE" id="PS50119">
    <property type="entry name" value="ZF_BBOX"/>
    <property type="match status" value="1"/>
</dbReference>
<evidence type="ECO:0000259" key="2">
    <source>
        <dbReference type="PROSITE" id="PS50119"/>
    </source>
</evidence>
<reference evidence="3 4" key="1">
    <citation type="submission" date="2020-06" db="EMBL/GenBank/DDBJ databases">
        <authorList>
            <person name="Li R."/>
            <person name="Bekaert M."/>
        </authorList>
    </citation>
    <scope>NUCLEOTIDE SEQUENCE [LARGE SCALE GENOMIC DNA]</scope>
    <source>
        <strain evidence="4">wild</strain>
    </source>
</reference>
<proteinExistence type="predicted"/>
<dbReference type="InterPro" id="IPR011044">
    <property type="entry name" value="Quino_amine_DH_bsu"/>
</dbReference>
<evidence type="ECO:0000313" key="3">
    <source>
        <dbReference type="EMBL" id="CAC5359262.1"/>
    </source>
</evidence>
<dbReference type="Proteomes" id="UP000507470">
    <property type="component" value="Unassembled WGS sequence"/>
</dbReference>
<organism evidence="3 4">
    <name type="scientific">Mytilus coruscus</name>
    <name type="common">Sea mussel</name>
    <dbReference type="NCBI Taxonomy" id="42192"/>
    <lineage>
        <taxon>Eukaryota</taxon>
        <taxon>Metazoa</taxon>
        <taxon>Spiralia</taxon>
        <taxon>Lophotrochozoa</taxon>
        <taxon>Mollusca</taxon>
        <taxon>Bivalvia</taxon>
        <taxon>Autobranchia</taxon>
        <taxon>Pteriomorphia</taxon>
        <taxon>Mytilida</taxon>
        <taxon>Mytiloidea</taxon>
        <taxon>Mytilidae</taxon>
        <taxon>Mytilinae</taxon>
        <taxon>Mytilus</taxon>
    </lineage>
</organism>